<dbReference type="InterPro" id="IPR003593">
    <property type="entry name" value="AAA+_ATPase"/>
</dbReference>
<keyword evidence="3" id="KW-0067">ATP-binding</keyword>
<evidence type="ECO:0000313" key="5">
    <source>
        <dbReference type="Proteomes" id="UP000217696"/>
    </source>
</evidence>
<dbReference type="PANTHER" id="PTHR30258">
    <property type="entry name" value="TYPE II SECRETION SYSTEM PROTEIN GSPE-RELATED"/>
    <property type="match status" value="1"/>
</dbReference>
<protein>
    <submittedName>
        <fullName evidence="4">Type II secretion system protein E</fullName>
    </submittedName>
</protein>
<keyword evidence="5" id="KW-1185">Reference proteome</keyword>
<dbReference type="GO" id="GO:0005524">
    <property type="term" value="F:ATP binding"/>
    <property type="evidence" value="ECO:0007669"/>
    <property type="project" value="UniProtKB-KW"/>
</dbReference>
<evidence type="ECO:0000256" key="1">
    <source>
        <dbReference type="ARBA" id="ARBA00006611"/>
    </source>
</evidence>
<proteinExistence type="inferred from homology"/>
<dbReference type="GO" id="GO:0005886">
    <property type="term" value="C:plasma membrane"/>
    <property type="evidence" value="ECO:0007669"/>
    <property type="project" value="TreeGrafter"/>
</dbReference>
<dbReference type="KEGG" id="asoc:CB4_01537"/>
<organism evidence="4 5">
    <name type="scientific">Aneurinibacillus soli</name>
    <dbReference type="NCBI Taxonomy" id="1500254"/>
    <lineage>
        <taxon>Bacteria</taxon>
        <taxon>Bacillati</taxon>
        <taxon>Bacillota</taxon>
        <taxon>Bacilli</taxon>
        <taxon>Bacillales</taxon>
        <taxon>Paenibacillaceae</taxon>
        <taxon>Aneurinibacillus group</taxon>
        <taxon>Aneurinibacillus</taxon>
    </lineage>
</organism>
<evidence type="ECO:0000256" key="3">
    <source>
        <dbReference type="ARBA" id="ARBA00022840"/>
    </source>
</evidence>
<dbReference type="CDD" id="cd01129">
    <property type="entry name" value="PulE-GspE-like"/>
    <property type="match status" value="1"/>
</dbReference>
<dbReference type="SMART" id="SM00382">
    <property type="entry name" value="AAA"/>
    <property type="match status" value="1"/>
</dbReference>
<dbReference type="Gene3D" id="3.40.50.300">
    <property type="entry name" value="P-loop containing nucleotide triphosphate hydrolases"/>
    <property type="match status" value="1"/>
</dbReference>
<dbReference type="InterPro" id="IPR001482">
    <property type="entry name" value="T2SS/T4SS_dom"/>
</dbReference>
<name>A0A0U5C610_9BACL</name>
<dbReference type="SUPFAM" id="SSF52540">
    <property type="entry name" value="P-loop containing nucleoside triphosphate hydrolases"/>
    <property type="match status" value="1"/>
</dbReference>
<dbReference type="InterPro" id="IPR027417">
    <property type="entry name" value="P-loop_NTPase"/>
</dbReference>
<dbReference type="AlphaFoldDB" id="A0A0U5C610"/>
<gene>
    <name evidence="4" type="primary">epsE_1</name>
    <name evidence="4" type="ORF">CB4_01537</name>
</gene>
<dbReference type="RefSeq" id="WP_096464632.1">
    <property type="nucleotide sequence ID" value="NZ_AP017312.1"/>
</dbReference>
<dbReference type="OrthoDB" id="9808272at2"/>
<keyword evidence="2" id="KW-0547">Nucleotide-binding</keyword>
<reference evidence="4 5" key="1">
    <citation type="submission" date="2015-12" db="EMBL/GenBank/DDBJ databases">
        <title>Genome sequence of Aneurinibacillus soli.</title>
        <authorList>
            <person name="Lee J.S."/>
            <person name="Lee K.C."/>
            <person name="Kim K.K."/>
            <person name="Lee B.W."/>
        </authorList>
    </citation>
    <scope>NUCLEOTIDE SEQUENCE [LARGE SCALE GENOMIC DNA]</scope>
    <source>
        <strain evidence="4 5">CB4</strain>
    </source>
</reference>
<dbReference type="PROSITE" id="PS00662">
    <property type="entry name" value="T2SP_E"/>
    <property type="match status" value="1"/>
</dbReference>
<evidence type="ECO:0000313" key="4">
    <source>
        <dbReference type="EMBL" id="BAU27363.1"/>
    </source>
</evidence>
<evidence type="ECO:0000256" key="2">
    <source>
        <dbReference type="ARBA" id="ARBA00022741"/>
    </source>
</evidence>
<dbReference type="Pfam" id="PF00437">
    <property type="entry name" value="T2SSE"/>
    <property type="match status" value="1"/>
</dbReference>
<dbReference type="Gene3D" id="3.30.450.90">
    <property type="match status" value="1"/>
</dbReference>
<dbReference type="Proteomes" id="UP000217696">
    <property type="component" value="Chromosome"/>
</dbReference>
<dbReference type="GO" id="GO:0016887">
    <property type="term" value="F:ATP hydrolysis activity"/>
    <property type="evidence" value="ECO:0007669"/>
    <property type="project" value="TreeGrafter"/>
</dbReference>
<dbReference type="EMBL" id="AP017312">
    <property type="protein sequence ID" value="BAU27363.1"/>
    <property type="molecule type" value="Genomic_DNA"/>
</dbReference>
<dbReference type="PANTHER" id="PTHR30258:SF2">
    <property type="entry name" value="COMG OPERON PROTEIN 1"/>
    <property type="match status" value="1"/>
</dbReference>
<accession>A0A0U5C610</accession>
<sequence length="372" mass="40821">MLDVSEYVIAVIRDGIARGASDIHIEPGTNELVIRFRLDGYLQEVERKEEAWGPPVISRLKLMGGMDIGERRLPQDGGFSLESGEEEHGEMIDVRVATLPTIHGEKAVLRLLPHAPRYGTLTSLGMNEADAFRVRSMLSGTQGMILVAGATGSGKTTTMYTMLQELSREGRNIVSLEQPVEYRIPGINQVQIHPRSGLSFHEGLRAVLRQDPDVILVGEIRDKLTAEIAVRAALTGHLLISTIHTKDAVSTIVRLLDMGIEPYLLTSALVGVIAQRLVRRPCPSCYGQMPACSSCHGGGLRGRTGIYEVLTVADDFHPYILHRCSADEMNRYLRANGFVSLSVSLEQKIAEREAEPDAPILYTPYASANQVV</sequence>
<comment type="similarity">
    <text evidence="1">Belongs to the GSP E family.</text>
</comment>